<keyword evidence="3" id="KW-1185">Reference proteome</keyword>
<dbReference type="InterPro" id="IPR037523">
    <property type="entry name" value="VOC_core"/>
</dbReference>
<sequence length="122" mass="12925">MDYKLELVIIPVSDPDRAKQFYTENVGFVADYDFTVSDEIRFIQLTPPGSPCSIAIGKLPGQPAPGTFAGGNLVVGSAADAKADLEGRGVECSEVVQGPGGKFVYFSDPDGNRWSVQEPGKG</sequence>
<protein>
    <submittedName>
        <fullName evidence="2">VOC family protein</fullName>
    </submittedName>
</protein>
<comment type="caution">
    <text evidence="2">The sequence shown here is derived from an EMBL/GenBank/DDBJ whole genome shotgun (WGS) entry which is preliminary data.</text>
</comment>
<dbReference type="InterPro" id="IPR029068">
    <property type="entry name" value="Glyas_Bleomycin-R_OHBP_Dase"/>
</dbReference>
<organism evidence="2 3">
    <name type="scientific">Catenulispora pinistramenti</name>
    <dbReference type="NCBI Taxonomy" id="2705254"/>
    <lineage>
        <taxon>Bacteria</taxon>
        <taxon>Bacillati</taxon>
        <taxon>Actinomycetota</taxon>
        <taxon>Actinomycetes</taxon>
        <taxon>Catenulisporales</taxon>
        <taxon>Catenulisporaceae</taxon>
        <taxon>Catenulispora</taxon>
    </lineage>
</organism>
<evidence type="ECO:0000313" key="3">
    <source>
        <dbReference type="Proteomes" id="UP000730482"/>
    </source>
</evidence>
<dbReference type="Pfam" id="PF00903">
    <property type="entry name" value="Glyoxalase"/>
    <property type="match status" value="1"/>
</dbReference>
<dbReference type="SUPFAM" id="SSF54593">
    <property type="entry name" value="Glyoxalase/Bleomycin resistance protein/Dihydroxybiphenyl dioxygenase"/>
    <property type="match status" value="1"/>
</dbReference>
<dbReference type="Proteomes" id="UP000730482">
    <property type="component" value="Unassembled WGS sequence"/>
</dbReference>
<evidence type="ECO:0000259" key="1">
    <source>
        <dbReference type="PROSITE" id="PS51819"/>
    </source>
</evidence>
<gene>
    <name evidence="2" type="ORF">KGQ19_39900</name>
</gene>
<dbReference type="EMBL" id="JAAFYZ010000227">
    <property type="protein sequence ID" value="MBS2553035.1"/>
    <property type="molecule type" value="Genomic_DNA"/>
</dbReference>
<dbReference type="PROSITE" id="PS51819">
    <property type="entry name" value="VOC"/>
    <property type="match status" value="1"/>
</dbReference>
<reference evidence="2 3" key="1">
    <citation type="submission" date="2020-02" db="EMBL/GenBank/DDBJ databases">
        <title>Acidophilic actinobacteria isolated from forest soil.</title>
        <authorList>
            <person name="Golinska P."/>
        </authorList>
    </citation>
    <scope>NUCLEOTIDE SEQUENCE [LARGE SCALE GENOMIC DNA]</scope>
    <source>
        <strain evidence="2 3">NL8</strain>
    </source>
</reference>
<dbReference type="PANTHER" id="PTHR36437">
    <property type="entry name" value="GLYOXALASE/BLEOMYCIN RESISTANCE PROTEIN/DIOXYGENASE"/>
    <property type="match status" value="1"/>
</dbReference>
<dbReference type="InterPro" id="IPR004360">
    <property type="entry name" value="Glyas_Fos-R_dOase_dom"/>
</dbReference>
<dbReference type="PANTHER" id="PTHR36437:SF2">
    <property type="entry name" value="GLYOXALASE_BLEOMYCIN RESISTANCE PROTEIN_DIOXYGENASE"/>
    <property type="match status" value="1"/>
</dbReference>
<evidence type="ECO:0000313" key="2">
    <source>
        <dbReference type="EMBL" id="MBS2553035.1"/>
    </source>
</evidence>
<dbReference type="Gene3D" id="3.10.180.10">
    <property type="entry name" value="2,3-Dihydroxybiphenyl 1,2-Dioxygenase, domain 1"/>
    <property type="match status" value="1"/>
</dbReference>
<feature type="domain" description="VOC" evidence="1">
    <location>
        <begin position="4"/>
        <end position="119"/>
    </location>
</feature>
<dbReference type="RefSeq" id="WP_212019191.1">
    <property type="nucleotide sequence ID" value="NZ_JAAFYZ010000227.1"/>
</dbReference>
<accession>A0ABS5L4J7</accession>
<name>A0ABS5L4J7_9ACTN</name>
<proteinExistence type="predicted"/>